<comment type="similarity">
    <text evidence="2">Belongs to the GOSR1 family.</text>
</comment>
<reference evidence="9 10" key="1">
    <citation type="submission" date="2016-10" db="EMBL/GenBank/DDBJ databases">
        <title>The genome of Paramicrosporidium saccamoebae is the missing link in understanding Cryptomycota and Microsporidia evolution.</title>
        <authorList>
            <person name="Quandt C.A."/>
            <person name="Beaudet D."/>
            <person name="Corsaro D."/>
            <person name="Michel R."/>
            <person name="Corradi N."/>
            <person name="James T."/>
        </authorList>
    </citation>
    <scope>NUCLEOTIDE SEQUENCE [LARGE SCALE GENOMIC DNA]</scope>
    <source>
        <strain evidence="9 10">KSL3</strain>
    </source>
</reference>
<dbReference type="GO" id="GO:0006888">
    <property type="term" value="P:endoplasmic reticulum to Golgi vesicle-mediated transport"/>
    <property type="evidence" value="ECO:0007669"/>
    <property type="project" value="InterPro"/>
</dbReference>
<evidence type="ECO:0000256" key="6">
    <source>
        <dbReference type="ARBA" id="ARBA00022989"/>
    </source>
</evidence>
<evidence type="ECO:0000256" key="2">
    <source>
        <dbReference type="ARBA" id="ARBA00008473"/>
    </source>
</evidence>
<dbReference type="GO" id="GO:0005801">
    <property type="term" value="C:cis-Golgi network"/>
    <property type="evidence" value="ECO:0007669"/>
    <property type="project" value="InterPro"/>
</dbReference>
<sequence length="255" mass="28977">MPIANNAVDLDTLSWDDLARLAKHSETEIDSKLLHLGRLTSAALRSHRYDGLRPASDSPLRQAERLVSELEVLLKRLGEVVDGLAGRGAEAGNLHLLQRHRDILAEYSGEFRKTKEHAELVSSVREEINSYNRPDAHSYLLQEQERIELAQSRTDHVINIAYAAQNGMREQRGVLGDANRKMQTLTERFPVLNQIMLKVRLRKKRDTVIMASFVVGISGSVFLEGSSGRRQCRINNLDRRLHYQIMRGTLFNSSR</sequence>
<evidence type="ECO:0000256" key="4">
    <source>
        <dbReference type="ARBA" id="ARBA00022692"/>
    </source>
</evidence>
<evidence type="ECO:0000313" key="9">
    <source>
        <dbReference type="EMBL" id="PJF19958.1"/>
    </source>
</evidence>
<dbReference type="GO" id="GO:0006906">
    <property type="term" value="P:vesicle fusion"/>
    <property type="evidence" value="ECO:0007669"/>
    <property type="project" value="TreeGrafter"/>
</dbReference>
<dbReference type="PANTHER" id="PTHR21094:SF2">
    <property type="entry name" value="GOLGI SNAP RECEPTOR COMPLEX MEMBER 1"/>
    <property type="match status" value="1"/>
</dbReference>
<dbReference type="InterPro" id="IPR023601">
    <property type="entry name" value="Golgi_SNAP_su1"/>
</dbReference>
<keyword evidence="9" id="KW-0675">Receptor</keyword>
<dbReference type="GO" id="GO:0031201">
    <property type="term" value="C:SNARE complex"/>
    <property type="evidence" value="ECO:0007669"/>
    <property type="project" value="TreeGrafter"/>
</dbReference>
<dbReference type="GO" id="GO:0015031">
    <property type="term" value="P:protein transport"/>
    <property type="evidence" value="ECO:0007669"/>
    <property type="project" value="UniProtKB-KW"/>
</dbReference>
<evidence type="ECO:0000256" key="5">
    <source>
        <dbReference type="ARBA" id="ARBA00022927"/>
    </source>
</evidence>
<keyword evidence="10" id="KW-1185">Reference proteome</keyword>
<proteinExistence type="inferred from homology"/>
<keyword evidence="5" id="KW-0653">Protein transport</keyword>
<evidence type="ECO:0000256" key="8">
    <source>
        <dbReference type="ARBA" id="ARBA00023136"/>
    </source>
</evidence>
<organism evidence="9 10">
    <name type="scientific">Paramicrosporidium saccamoebae</name>
    <dbReference type="NCBI Taxonomy" id="1246581"/>
    <lineage>
        <taxon>Eukaryota</taxon>
        <taxon>Fungi</taxon>
        <taxon>Fungi incertae sedis</taxon>
        <taxon>Cryptomycota</taxon>
        <taxon>Cryptomycota incertae sedis</taxon>
        <taxon>Paramicrosporidium</taxon>
    </lineage>
</organism>
<dbReference type="PANTHER" id="PTHR21094">
    <property type="entry name" value="GOS-28 SNARE- RELATED"/>
    <property type="match status" value="1"/>
</dbReference>
<accession>A0A2H9TQB6</accession>
<dbReference type="Pfam" id="PF12352">
    <property type="entry name" value="V-SNARE_C"/>
    <property type="match status" value="1"/>
</dbReference>
<name>A0A2H9TQB6_9FUNG</name>
<dbReference type="GO" id="GO:0048219">
    <property type="term" value="P:inter-Golgi cisterna vesicle-mediated transport"/>
    <property type="evidence" value="ECO:0007669"/>
    <property type="project" value="TreeGrafter"/>
</dbReference>
<keyword evidence="8" id="KW-0472">Membrane</keyword>
<keyword evidence="4" id="KW-0812">Transmembrane</keyword>
<comment type="caution">
    <text evidence="9">The sequence shown here is derived from an EMBL/GenBank/DDBJ whole genome shotgun (WGS) entry which is preliminary data.</text>
</comment>
<dbReference type="GO" id="GO:0000139">
    <property type="term" value="C:Golgi membrane"/>
    <property type="evidence" value="ECO:0007669"/>
    <property type="project" value="UniProtKB-SubCell"/>
</dbReference>
<keyword evidence="6" id="KW-1133">Transmembrane helix</keyword>
<evidence type="ECO:0000313" key="10">
    <source>
        <dbReference type="Proteomes" id="UP000240830"/>
    </source>
</evidence>
<dbReference type="EMBL" id="MTSL01000022">
    <property type="protein sequence ID" value="PJF19958.1"/>
    <property type="molecule type" value="Genomic_DNA"/>
</dbReference>
<gene>
    <name evidence="9" type="ORF">PSACC_00227</name>
</gene>
<comment type="subcellular location">
    <subcellularLocation>
        <location evidence="1">Golgi apparatus membrane</location>
        <topology evidence="1">Single-pass type IV membrane protein</topology>
    </subcellularLocation>
</comment>
<dbReference type="GO" id="GO:0005797">
    <property type="term" value="C:Golgi medial cisterna"/>
    <property type="evidence" value="ECO:0007669"/>
    <property type="project" value="TreeGrafter"/>
</dbReference>
<keyword evidence="7" id="KW-0333">Golgi apparatus</keyword>
<dbReference type="OrthoDB" id="422156at2759"/>
<dbReference type="AlphaFoldDB" id="A0A2H9TQB6"/>
<dbReference type="Proteomes" id="UP000240830">
    <property type="component" value="Unassembled WGS sequence"/>
</dbReference>
<dbReference type="GO" id="GO:0005484">
    <property type="term" value="F:SNAP receptor activity"/>
    <property type="evidence" value="ECO:0007669"/>
    <property type="project" value="TreeGrafter"/>
</dbReference>
<dbReference type="STRING" id="1246581.A0A2H9TQB6"/>
<protein>
    <submittedName>
        <fullName evidence="9">Golgi SNAP receptor complex member 1</fullName>
    </submittedName>
</protein>
<evidence type="ECO:0000256" key="7">
    <source>
        <dbReference type="ARBA" id="ARBA00023034"/>
    </source>
</evidence>
<evidence type="ECO:0000256" key="1">
    <source>
        <dbReference type="ARBA" id="ARBA00004409"/>
    </source>
</evidence>
<evidence type="ECO:0000256" key="3">
    <source>
        <dbReference type="ARBA" id="ARBA00022448"/>
    </source>
</evidence>
<keyword evidence="3" id="KW-0813">Transport</keyword>